<dbReference type="EMBL" id="JAPYYP010000010">
    <property type="protein sequence ID" value="MDA5108714.1"/>
    <property type="molecule type" value="Genomic_DNA"/>
</dbReference>
<evidence type="ECO:0000313" key="2">
    <source>
        <dbReference type="Proteomes" id="UP001151071"/>
    </source>
</evidence>
<keyword evidence="2" id="KW-1185">Reference proteome</keyword>
<evidence type="ECO:0000313" key="1">
    <source>
        <dbReference type="EMBL" id="MDA5108714.1"/>
    </source>
</evidence>
<dbReference type="AlphaFoldDB" id="A0A9X3TQV1"/>
<accession>A0A9X3TQV1</accession>
<name>A0A9X3TQV1_9BACL</name>
<gene>
    <name evidence="1" type="ORF">O3V59_10100</name>
</gene>
<organism evidence="1 2">
    <name type="scientific">Brevibacillus thermoruber</name>
    <dbReference type="NCBI Taxonomy" id="33942"/>
    <lineage>
        <taxon>Bacteria</taxon>
        <taxon>Bacillati</taxon>
        <taxon>Bacillota</taxon>
        <taxon>Bacilli</taxon>
        <taxon>Bacillales</taxon>
        <taxon>Paenibacillaceae</taxon>
        <taxon>Brevibacillus</taxon>
    </lineage>
</organism>
<protein>
    <submittedName>
        <fullName evidence="1">Uncharacterized protein</fullName>
    </submittedName>
</protein>
<proteinExistence type="predicted"/>
<reference evidence="1" key="1">
    <citation type="submission" date="2022-12" db="EMBL/GenBank/DDBJ databases">
        <title>Draft genome sequence of the thermophilic strain Brevibacillus thermoruber HT42, isolated from Los Humeros, Puebla, Mexico, with biotechnological potential.</title>
        <authorList>
            <person name="Lara Sanchez J."/>
            <person name="Solis Palacios R."/>
            <person name="Bustos Baena A.S."/>
            <person name="Ruz Baez A.E."/>
            <person name="Espinosa Luna G."/>
            <person name="Oliart Ros R.M."/>
        </authorList>
    </citation>
    <scope>NUCLEOTIDE SEQUENCE</scope>
    <source>
        <strain evidence="1">HT42</strain>
    </source>
</reference>
<dbReference type="RefSeq" id="WP_218059923.1">
    <property type="nucleotide sequence ID" value="NZ_JAPYYP010000010.1"/>
</dbReference>
<sequence>MNHDRELEFGELAGWFGRTTGTRCGTLSEAGAASREGSPSGSFFSA</sequence>
<comment type="caution">
    <text evidence="1">The sequence shown here is derived from an EMBL/GenBank/DDBJ whole genome shotgun (WGS) entry which is preliminary data.</text>
</comment>
<dbReference type="Proteomes" id="UP001151071">
    <property type="component" value="Unassembled WGS sequence"/>
</dbReference>